<protein>
    <recommendedName>
        <fullName evidence="4">Pentatricopeptide repeat-containing protein</fullName>
    </recommendedName>
</protein>
<evidence type="ECO:0000256" key="1">
    <source>
        <dbReference type="SAM" id="Phobius"/>
    </source>
</evidence>
<evidence type="ECO:0000313" key="2">
    <source>
        <dbReference type="EMBL" id="GLB33279.1"/>
    </source>
</evidence>
<dbReference type="OrthoDB" id="2554293at2759"/>
<dbReference type="InterPro" id="IPR011990">
    <property type="entry name" value="TPR-like_helical_dom_sf"/>
</dbReference>
<comment type="caution">
    <text evidence="2">The sequence shown here is derived from an EMBL/GenBank/DDBJ whole genome shotgun (WGS) entry which is preliminary data.</text>
</comment>
<dbReference type="Proteomes" id="UP001063166">
    <property type="component" value="Unassembled WGS sequence"/>
</dbReference>
<evidence type="ECO:0008006" key="4">
    <source>
        <dbReference type="Google" id="ProtNLM"/>
    </source>
</evidence>
<organism evidence="2 3">
    <name type="scientific">Lyophyllum shimeji</name>
    <name type="common">Hon-shimeji</name>
    <name type="synonym">Tricholoma shimeji</name>
    <dbReference type="NCBI Taxonomy" id="47721"/>
    <lineage>
        <taxon>Eukaryota</taxon>
        <taxon>Fungi</taxon>
        <taxon>Dikarya</taxon>
        <taxon>Basidiomycota</taxon>
        <taxon>Agaricomycotina</taxon>
        <taxon>Agaricomycetes</taxon>
        <taxon>Agaricomycetidae</taxon>
        <taxon>Agaricales</taxon>
        <taxon>Tricholomatineae</taxon>
        <taxon>Lyophyllaceae</taxon>
        <taxon>Lyophyllum</taxon>
    </lineage>
</organism>
<name>A0A9P3UH62_LYOSH</name>
<keyword evidence="1" id="KW-1133">Transmembrane helix</keyword>
<sequence>MAVNFDQMVPPRLSSHALLHGLIRMGRNQQAADLAVSMMETGMNLRTKTLETLMGTFTPPPSHTHRKSMPPLNFSPNPRSLRDIVIMARHPSSRLALEIFSVAHKTHHRNTRGMLGTLLAICLFNTEIILASLIFAFMVKEWQLRSALVGHFDPPASFKPGLVDSSPPARVKQEKSVPTHDMLAKIILAIRRIFDDGGNVDADSLATAIQALANLAVLLDHGQLPFPAISPLLRALYHCPRVDHQVWIVDQDGQTKLVCAYNYFHEVLGRLLTNLPSKPTPKASFPSMLDRRPVLPPLDRHACNTLLHYSLRHLLSATHADTVLKYMVTERNPPLEPDNTTYNILLRSATLLQNSAIAETTLTALAALHGGSSAFQGSSQDIVVLQLIETLRSLDLTKATKAEITKLLYSLTTQLMHYTSTGRPHKVAAFIHVLFPELKLELTASHLSPSEISERKRARRAMVVRASRYGSHLFSVLLNALHKAGQPGLAKALWNLAKRAERRSWDSLNPWVLDTPAYTSMLRCYALEYKRPQCNARRDAEHVRQNALNRGLQVYRTMKSVGQEVRGVLAAKRTEYRLERIGTLPRMDALLANVAIELFVLSKRASGPLPSEDEVRSEFEQAKVRLAETGEVADGWTPILREVGEDIVAAGLTIPPGLRHLFLGRSDEGARKRDEPRHLGPIPFVYPDGKPSFHPFIVPSIRTRGLPLGRRQKLLRRRERRRTCK</sequence>
<accession>A0A9P3UH62</accession>
<dbReference type="EMBL" id="BRPK01000001">
    <property type="protein sequence ID" value="GLB33279.1"/>
    <property type="molecule type" value="Genomic_DNA"/>
</dbReference>
<keyword evidence="3" id="KW-1185">Reference proteome</keyword>
<keyword evidence="1" id="KW-0472">Membrane</keyword>
<keyword evidence="1" id="KW-0812">Transmembrane</keyword>
<gene>
    <name evidence="2" type="ORF">LshimejAT787_0101630</name>
</gene>
<evidence type="ECO:0000313" key="3">
    <source>
        <dbReference type="Proteomes" id="UP001063166"/>
    </source>
</evidence>
<dbReference type="AlphaFoldDB" id="A0A9P3UH62"/>
<proteinExistence type="predicted"/>
<feature type="transmembrane region" description="Helical" evidence="1">
    <location>
        <begin position="115"/>
        <end position="139"/>
    </location>
</feature>
<dbReference type="Gene3D" id="1.25.40.10">
    <property type="entry name" value="Tetratricopeptide repeat domain"/>
    <property type="match status" value="1"/>
</dbReference>
<reference evidence="2" key="1">
    <citation type="submission" date="2022-07" db="EMBL/GenBank/DDBJ databases">
        <title>The genome of Lyophyllum shimeji provides insight into the initial evolution of ectomycorrhizal fungal genome.</title>
        <authorList>
            <person name="Kobayashi Y."/>
            <person name="Shibata T."/>
            <person name="Hirakawa H."/>
            <person name="Shigenobu S."/>
            <person name="Nishiyama T."/>
            <person name="Yamada A."/>
            <person name="Hasebe M."/>
            <person name="Kawaguchi M."/>
        </authorList>
    </citation>
    <scope>NUCLEOTIDE SEQUENCE</scope>
    <source>
        <strain evidence="2">AT787</strain>
    </source>
</reference>